<protein>
    <submittedName>
        <fullName evidence="2">T9SS type A sorting domain-containing protein</fullName>
    </submittedName>
</protein>
<dbReference type="EMBL" id="JAAFZH010000015">
    <property type="protein sequence ID" value="NDU98059.1"/>
    <property type="molecule type" value="Genomic_DNA"/>
</dbReference>
<dbReference type="InterPro" id="IPR015919">
    <property type="entry name" value="Cadherin-like_sf"/>
</dbReference>
<dbReference type="InterPro" id="IPR006644">
    <property type="entry name" value="Cadg"/>
</dbReference>
<dbReference type="NCBIfam" id="TIGR04183">
    <property type="entry name" value="Por_Secre_tail"/>
    <property type="match status" value="1"/>
</dbReference>
<evidence type="ECO:0000313" key="3">
    <source>
        <dbReference type="Proteomes" id="UP000474175"/>
    </source>
</evidence>
<proteinExistence type="predicted"/>
<dbReference type="SMART" id="SM00736">
    <property type="entry name" value="CADG"/>
    <property type="match status" value="2"/>
</dbReference>
<dbReference type="InterPro" id="IPR013783">
    <property type="entry name" value="Ig-like_fold"/>
</dbReference>
<dbReference type="GO" id="GO:0016020">
    <property type="term" value="C:membrane"/>
    <property type="evidence" value="ECO:0007669"/>
    <property type="project" value="InterPro"/>
</dbReference>
<evidence type="ECO:0000313" key="2">
    <source>
        <dbReference type="EMBL" id="NDU98059.1"/>
    </source>
</evidence>
<comment type="caution">
    <text evidence="2">The sequence shown here is derived from an EMBL/GenBank/DDBJ whole genome shotgun (WGS) entry which is preliminary data.</text>
</comment>
<name>A0A6L9LMF7_9BACT</name>
<feature type="domain" description="Dystroglycan-type cadherin-like" evidence="1">
    <location>
        <begin position="565"/>
        <end position="659"/>
    </location>
</feature>
<organism evidence="2 3">
    <name type="scientific">Spirosoma terrae</name>
    <dbReference type="NCBI Taxonomy" id="1968276"/>
    <lineage>
        <taxon>Bacteria</taxon>
        <taxon>Pseudomonadati</taxon>
        <taxon>Bacteroidota</taxon>
        <taxon>Cytophagia</taxon>
        <taxon>Cytophagales</taxon>
        <taxon>Cytophagaceae</taxon>
        <taxon>Spirosoma</taxon>
    </lineage>
</organism>
<reference evidence="2 3" key="1">
    <citation type="submission" date="2020-02" db="EMBL/GenBank/DDBJ databases">
        <title>Draft genome sequence of two Spirosoma agri KCTC 52727 and Spirosoma terrae KCTC 52035.</title>
        <authorList>
            <person name="Rojas J."/>
            <person name="Ambika Manirajan B."/>
            <person name="Suarez C."/>
            <person name="Ratering S."/>
            <person name="Schnell S."/>
        </authorList>
    </citation>
    <scope>NUCLEOTIDE SEQUENCE [LARGE SCALE GENOMIC DNA]</scope>
    <source>
        <strain evidence="2 3">KCTC 52035</strain>
    </source>
</reference>
<sequence length="840" mass="85684">AFSLTGLSAGSYSAFSITNNGCTALLGSSVTLADPAAPTLAISTTAGPTTCAGTNGSISFSSTNLPDGTYQLSYTGAGSPKTVTVASNAFTLTGLSAGSYSAFSITSNGCTALLGGSVNLADPTAPVATLSNNGPLTCNAPEATLIATGGVSYTFSNGATQIGGNTGNTAIVNTPGTYFVIATDANSCTALASTTVTSNSTLDAPSLVASSPTTTNQPISVSAMGCTGTINWNVAGGSGTSSGSVYTLTQPGNYTLSASCTVGSCTSPISQPVAVSILPGVFAITSVTTVSCQVIDAARGRYSILFSPQYSGQNSNPISFSVVNEMPPTTAPGPYSLQLYQDNPIVTLVANQAGNSEARFSYHWVNACQTGVSPNNPPTTSGILNQIITQGQAYQLNLNAYFSDPDQQVLTFSAQGLPAGLNLSGSVISGTPSTTGVSTVTITALDPGGLSASTSFALSVIPTITIPGGNFAIANVTTVSCATVTAYERQLTFNPIYSGATASPISFSVVNELGPTTAPGPYTLRLYIDQPVITLQAVQNGQAGSYTYNWLAVCAGTPSGNTPPIVANTIAPQYSTAGSGFNFQIPGATFTDAETPTNLVLSVSGLPNGLNFVAPATISGTPTTTVGSPFTITVTATDPGGLSASTNFLLTVNQGNTPEGSFAIANVTTVSCVAVTTYERQLTFNPVYTGITGSPISFSVTNEMPPTTAPGPYTLRLYTDKPAITLVAVQNGTQVSYTYNWLAVCNSGARQRVSQESTLQVSVLGNPIHGEDVDLEVRGAVGSPLNVSMLNEIGRLTSERQIPQPAALERLTLKVGRDSGIYFLNVQSGNQQQVIKIIRD</sequence>
<accession>A0A6L9LMF7</accession>
<dbReference type="SUPFAM" id="SSF49313">
    <property type="entry name" value="Cadherin-like"/>
    <property type="match status" value="2"/>
</dbReference>
<gene>
    <name evidence="2" type="ORF">GK108_24450</name>
</gene>
<dbReference type="Pfam" id="PF05345">
    <property type="entry name" value="He_PIG"/>
    <property type="match status" value="2"/>
</dbReference>
<dbReference type="GO" id="GO:0005509">
    <property type="term" value="F:calcium ion binding"/>
    <property type="evidence" value="ECO:0007669"/>
    <property type="project" value="InterPro"/>
</dbReference>
<evidence type="ECO:0000259" key="1">
    <source>
        <dbReference type="SMART" id="SM00736"/>
    </source>
</evidence>
<dbReference type="InterPro" id="IPR026444">
    <property type="entry name" value="Secre_tail"/>
</dbReference>
<dbReference type="RefSeq" id="WP_163954145.1">
    <property type="nucleotide sequence ID" value="NZ_JAAFZH010000015.1"/>
</dbReference>
<dbReference type="AlphaFoldDB" id="A0A6L9LMF7"/>
<dbReference type="Proteomes" id="UP000474175">
    <property type="component" value="Unassembled WGS sequence"/>
</dbReference>
<keyword evidence="3" id="KW-1185">Reference proteome</keyword>
<dbReference type="Gene3D" id="2.60.40.10">
    <property type="entry name" value="Immunoglobulins"/>
    <property type="match status" value="2"/>
</dbReference>
<feature type="domain" description="Dystroglycan-type cadherin-like" evidence="1">
    <location>
        <begin position="378"/>
        <end position="467"/>
    </location>
</feature>
<feature type="non-terminal residue" evidence="2">
    <location>
        <position position="1"/>
    </location>
</feature>